<gene>
    <name evidence="1" type="ORF">H8708_00605</name>
</gene>
<proteinExistence type="predicted"/>
<reference evidence="1 2" key="1">
    <citation type="submission" date="2020-08" db="EMBL/GenBank/DDBJ databases">
        <title>Genome public.</title>
        <authorList>
            <person name="Liu C."/>
            <person name="Sun Q."/>
        </authorList>
    </citation>
    <scope>NUCLEOTIDE SEQUENCE [LARGE SCALE GENOMIC DNA]</scope>
    <source>
        <strain evidence="1 2">BX10</strain>
    </source>
</reference>
<evidence type="ECO:0000313" key="1">
    <source>
        <dbReference type="EMBL" id="MBC8597746.1"/>
    </source>
</evidence>
<organism evidence="1 2">
    <name type="scientific">Enterocloster hominis</name>
    <name type="common">ex Liu et al. 2021</name>
    <dbReference type="NCBI Taxonomy" id="2763663"/>
    <lineage>
        <taxon>Bacteria</taxon>
        <taxon>Bacillati</taxon>
        <taxon>Bacillota</taxon>
        <taxon>Clostridia</taxon>
        <taxon>Lachnospirales</taxon>
        <taxon>Lachnospiraceae</taxon>
        <taxon>Enterocloster</taxon>
    </lineage>
</organism>
<accession>A0ABR7NQB3</accession>
<dbReference type="EMBL" id="JACRTJ010000002">
    <property type="protein sequence ID" value="MBC8597746.1"/>
    <property type="molecule type" value="Genomic_DNA"/>
</dbReference>
<name>A0ABR7NQB3_9FIRM</name>
<sequence>MRFYERLYVGDEAKKRRYSIIQAVREGKKTGYWILTLPSNGKNLLDLYPAMALAQPYYKEKDMLILGIAADHDDAVRLSARIVNQVYQKTGGFDVAGFLLGNLKE</sequence>
<evidence type="ECO:0000313" key="2">
    <source>
        <dbReference type="Proteomes" id="UP000647491"/>
    </source>
</evidence>
<protein>
    <submittedName>
        <fullName evidence="1">Uncharacterized protein</fullName>
    </submittedName>
</protein>
<comment type="caution">
    <text evidence="1">The sequence shown here is derived from an EMBL/GenBank/DDBJ whole genome shotgun (WGS) entry which is preliminary data.</text>
</comment>
<dbReference type="RefSeq" id="WP_158357095.1">
    <property type="nucleotide sequence ID" value="NZ_JACRTJ010000002.1"/>
</dbReference>
<keyword evidence="2" id="KW-1185">Reference proteome</keyword>
<dbReference type="Proteomes" id="UP000647491">
    <property type="component" value="Unassembled WGS sequence"/>
</dbReference>